<feature type="non-terminal residue" evidence="3">
    <location>
        <position position="119"/>
    </location>
</feature>
<keyword evidence="4" id="KW-1185">Reference proteome</keyword>
<feature type="compositionally biased region" description="Low complexity" evidence="1">
    <location>
        <begin position="24"/>
        <end position="36"/>
    </location>
</feature>
<name>A0AAD4X5B9_9MAGN</name>
<proteinExistence type="predicted"/>
<evidence type="ECO:0000313" key="4">
    <source>
        <dbReference type="Proteomes" id="UP001202328"/>
    </source>
</evidence>
<accession>A0AAD4X5B9</accession>
<sequence length="119" mass="13051">MHKICDIQNKNYKAAAVARETSKSESATSTLSSEPSVMSRQSHTSFDRFHAARRRMRRTIASTASSPQSSPELVVMAPPNIIRRAEAILKVLSANSAAISEIEIRRVLGDNPTTSKALR</sequence>
<dbReference type="InterPro" id="IPR057523">
    <property type="entry name" value="HTH_74"/>
</dbReference>
<dbReference type="AlphaFoldDB" id="A0AAD4X5B9"/>
<dbReference type="Pfam" id="PF25370">
    <property type="entry name" value="HTH_74"/>
    <property type="match status" value="1"/>
</dbReference>
<dbReference type="EMBL" id="JAJJMB010017528">
    <property type="protein sequence ID" value="KAI3838092.1"/>
    <property type="molecule type" value="Genomic_DNA"/>
</dbReference>
<feature type="domain" description="HTH three-helical bundle" evidence="2">
    <location>
        <begin position="78"/>
        <end position="119"/>
    </location>
</feature>
<feature type="region of interest" description="Disordered" evidence="1">
    <location>
        <begin position="20"/>
        <end position="46"/>
    </location>
</feature>
<evidence type="ECO:0000313" key="3">
    <source>
        <dbReference type="EMBL" id="KAI3838092.1"/>
    </source>
</evidence>
<dbReference type="Proteomes" id="UP001202328">
    <property type="component" value="Unassembled WGS sequence"/>
</dbReference>
<evidence type="ECO:0000259" key="2">
    <source>
        <dbReference type="Pfam" id="PF25370"/>
    </source>
</evidence>
<reference evidence="3" key="1">
    <citation type="submission" date="2022-04" db="EMBL/GenBank/DDBJ databases">
        <title>A functionally conserved STORR gene fusion in Papaver species that diverged 16.8 million years ago.</title>
        <authorList>
            <person name="Catania T."/>
        </authorList>
    </citation>
    <scope>NUCLEOTIDE SEQUENCE</scope>
    <source>
        <strain evidence="3">S-188037</strain>
    </source>
</reference>
<organism evidence="3 4">
    <name type="scientific">Papaver atlanticum</name>
    <dbReference type="NCBI Taxonomy" id="357466"/>
    <lineage>
        <taxon>Eukaryota</taxon>
        <taxon>Viridiplantae</taxon>
        <taxon>Streptophyta</taxon>
        <taxon>Embryophyta</taxon>
        <taxon>Tracheophyta</taxon>
        <taxon>Spermatophyta</taxon>
        <taxon>Magnoliopsida</taxon>
        <taxon>Ranunculales</taxon>
        <taxon>Papaveraceae</taxon>
        <taxon>Papaveroideae</taxon>
        <taxon>Papaver</taxon>
    </lineage>
</organism>
<evidence type="ECO:0000256" key="1">
    <source>
        <dbReference type="SAM" id="MobiDB-lite"/>
    </source>
</evidence>
<comment type="caution">
    <text evidence="3">The sequence shown here is derived from an EMBL/GenBank/DDBJ whole genome shotgun (WGS) entry which is preliminary data.</text>
</comment>
<gene>
    <name evidence="3" type="ORF">MKW98_009043</name>
</gene>
<protein>
    <recommendedName>
        <fullName evidence="2">HTH three-helical bundle domain-containing protein</fullName>
    </recommendedName>
</protein>